<dbReference type="KEGG" id="vg:32965587"/>
<organism evidence="1">
    <name type="scientific">Grapevine enamovirus 1</name>
    <dbReference type="NCBI Taxonomy" id="2560515"/>
    <lineage>
        <taxon>Viruses</taxon>
        <taxon>Riboviria</taxon>
        <taxon>Orthornavirae</taxon>
        <taxon>Pisuviricota</taxon>
        <taxon>Pisoniviricetes</taxon>
        <taxon>Sobelivirales</taxon>
        <taxon>Solemoviridae</taxon>
        <taxon>Enamovirus</taxon>
        <taxon>Enamovirus GEV</taxon>
    </lineage>
</organism>
<accession>A0A1X9YLK6</accession>
<dbReference type="EMBL" id="KY820716">
    <property type="protein sequence ID" value="ARS33691.1"/>
    <property type="molecule type" value="Genomic_RNA"/>
</dbReference>
<name>A0A1X9YLK6_9VIRU</name>
<sequence>MSSEGNSEIKKICEQSKGFSFSRCDLNSRDFLIESCEKILAVLEHHVSQPDSHHDSCFTAFLYFACLLMLTHPASWCSASRRHLAYDATLLGGFPLICGFRAEDYDFMGRLGARFGVINSEPIAVHTAQGRGAGIPYAGLCNFRNESERLFAYVGWYLHLYRTSNGGNSVQVVTRLQNNAVSHVLSRINPRDPADFMWGFARVATMANRRPPHMLRSRADNVLLVRRLFDICRGDVQTDDHHDLNGYGLASLLGNITTDCAVSCPAPYVADLDYPYIDTLGLTDSDEDDDLDINEAGVEVPPEIEPDNWGGLFP</sequence>
<reference evidence="1" key="1">
    <citation type="submission" date="2017-03" db="EMBL/GenBank/DDBJ databases">
        <title>Molecular characterization of Grapevine enamo-like virus, a novel putative member of the genus Enamovirus.</title>
        <authorList>
            <person name="Silva J.M.F."/>
            <person name="Fajardo T.V.M."/>
            <person name="Al Rwahnih M."/>
            <person name="Blawid R."/>
            <person name="Nagata T."/>
        </authorList>
    </citation>
    <scope>NUCLEOTIDE SEQUENCE [LARGE SCALE GENOMIC DNA]</scope>
    <source>
        <strain evidence="1">SE-BR</strain>
    </source>
</reference>
<dbReference type="GeneID" id="32965587"/>
<dbReference type="RefSeq" id="YP_009373262.1">
    <property type="nucleotide sequence ID" value="NC_034836.1"/>
</dbReference>
<protein>
    <submittedName>
        <fullName evidence="1">p0 protein</fullName>
    </submittedName>
</protein>
<evidence type="ECO:0000313" key="1">
    <source>
        <dbReference type="EMBL" id="ARS33691.1"/>
    </source>
</evidence>
<proteinExistence type="predicted"/>
<dbReference type="Proteomes" id="UP000214710">
    <property type="component" value="Segment"/>
</dbReference>